<keyword evidence="5" id="KW-0680">Restriction system</keyword>
<dbReference type="GO" id="GO:0032259">
    <property type="term" value="P:methylation"/>
    <property type="evidence" value="ECO:0007669"/>
    <property type="project" value="UniProtKB-KW"/>
</dbReference>
<evidence type="ECO:0000256" key="6">
    <source>
        <dbReference type="ARBA" id="ARBA00047942"/>
    </source>
</evidence>
<keyword evidence="4" id="KW-0949">S-adenosyl-L-methionine</keyword>
<dbReference type="InterPro" id="IPR003356">
    <property type="entry name" value="DNA_methylase_A-5"/>
</dbReference>
<dbReference type="PANTHER" id="PTHR42933:SF1">
    <property type="entry name" value="SITE-SPECIFIC DNA-METHYLTRANSFERASE (ADENINE-SPECIFIC)"/>
    <property type="match status" value="1"/>
</dbReference>
<keyword evidence="7" id="KW-0175">Coiled coil</keyword>
<gene>
    <name evidence="9" type="ORF">CG710_016225</name>
</gene>
<dbReference type="GO" id="GO:0009307">
    <property type="term" value="P:DNA restriction-modification system"/>
    <property type="evidence" value="ECO:0007669"/>
    <property type="project" value="UniProtKB-KW"/>
</dbReference>
<evidence type="ECO:0000256" key="2">
    <source>
        <dbReference type="ARBA" id="ARBA00022603"/>
    </source>
</evidence>
<name>A0A371JBS4_9FIRM</name>
<proteinExistence type="predicted"/>
<feature type="coiled-coil region" evidence="7">
    <location>
        <begin position="437"/>
        <end position="474"/>
    </location>
</feature>
<protein>
    <recommendedName>
        <fullName evidence="1">site-specific DNA-methyltransferase (adenine-specific)</fullName>
        <ecNumber evidence="1">2.1.1.72</ecNumber>
    </recommendedName>
</protein>
<dbReference type="EC" id="2.1.1.72" evidence="1"/>
<dbReference type="GO" id="GO:0003677">
    <property type="term" value="F:DNA binding"/>
    <property type="evidence" value="ECO:0007669"/>
    <property type="project" value="InterPro"/>
</dbReference>
<keyword evidence="2 9" id="KW-0489">Methyltransferase</keyword>
<dbReference type="GO" id="GO:0008170">
    <property type="term" value="F:N-methyltransferase activity"/>
    <property type="evidence" value="ECO:0007669"/>
    <property type="project" value="InterPro"/>
</dbReference>
<evidence type="ECO:0000259" key="8">
    <source>
        <dbReference type="Pfam" id="PF02384"/>
    </source>
</evidence>
<comment type="catalytic activity">
    <reaction evidence="6">
        <text>a 2'-deoxyadenosine in DNA + S-adenosyl-L-methionine = an N(6)-methyl-2'-deoxyadenosine in DNA + S-adenosyl-L-homocysteine + H(+)</text>
        <dbReference type="Rhea" id="RHEA:15197"/>
        <dbReference type="Rhea" id="RHEA-COMP:12418"/>
        <dbReference type="Rhea" id="RHEA-COMP:12419"/>
        <dbReference type="ChEBI" id="CHEBI:15378"/>
        <dbReference type="ChEBI" id="CHEBI:57856"/>
        <dbReference type="ChEBI" id="CHEBI:59789"/>
        <dbReference type="ChEBI" id="CHEBI:90615"/>
        <dbReference type="ChEBI" id="CHEBI:90616"/>
        <dbReference type="EC" id="2.1.1.72"/>
    </reaction>
</comment>
<evidence type="ECO:0000256" key="4">
    <source>
        <dbReference type="ARBA" id="ARBA00022691"/>
    </source>
</evidence>
<evidence type="ECO:0000256" key="5">
    <source>
        <dbReference type="ARBA" id="ARBA00022747"/>
    </source>
</evidence>
<dbReference type="EMBL" id="NOKA02000047">
    <property type="protein sequence ID" value="RDY30128.1"/>
    <property type="molecule type" value="Genomic_DNA"/>
</dbReference>
<evidence type="ECO:0000256" key="7">
    <source>
        <dbReference type="SAM" id="Coils"/>
    </source>
</evidence>
<evidence type="ECO:0000313" key="9">
    <source>
        <dbReference type="EMBL" id="RDY30128.1"/>
    </source>
</evidence>
<dbReference type="Gene3D" id="3.40.50.150">
    <property type="entry name" value="Vaccinia Virus protein VP39"/>
    <property type="match status" value="1"/>
</dbReference>
<dbReference type="OrthoDB" id="2066114at2"/>
<comment type="caution">
    <text evidence="9">The sequence shown here is derived from an EMBL/GenBank/DDBJ whole genome shotgun (WGS) entry which is preliminary data.</text>
</comment>
<dbReference type="PANTHER" id="PTHR42933">
    <property type="entry name" value="SLR6095 PROTEIN"/>
    <property type="match status" value="1"/>
</dbReference>
<reference evidence="9 10" key="1">
    <citation type="journal article" date="2017" name="Genome Announc.">
        <title>Draft Genome Sequence of a Sporulating and Motile Strain of Lachnotalea glycerini Isolated from Water in Quebec City, Canada.</title>
        <authorList>
            <person name="Maheux A.F."/>
            <person name="Boudreau D.K."/>
            <person name="Berube E."/>
            <person name="Boissinot M."/>
            <person name="Raymond F."/>
            <person name="Brodeur S."/>
            <person name="Corbeil J."/>
            <person name="Isabel S."/>
            <person name="Omar R.F."/>
            <person name="Bergeron M.G."/>
        </authorList>
    </citation>
    <scope>NUCLEOTIDE SEQUENCE [LARGE SCALE GENOMIC DNA]</scope>
    <source>
        <strain evidence="9 10">CCRI-19302</strain>
    </source>
</reference>
<dbReference type="InterPro" id="IPR051537">
    <property type="entry name" value="DNA_Adenine_Mtase"/>
</dbReference>
<keyword evidence="3 9" id="KW-0808">Transferase</keyword>
<dbReference type="Pfam" id="PF02384">
    <property type="entry name" value="N6_Mtase"/>
    <property type="match status" value="1"/>
</dbReference>
<sequence length="481" mass="54938">MKSNNLKVTEITSIIKFLEKELSGWIYYNAIRGRSLVATVYLIFLKYLSDNEIYPQDKIFPKMEDVLENNGKIDGIFVNGYLREKLAKNSANEDIIVKYAEEIHFENMPREFINILNLLSKFDLSNEAEMREVVMSLVMVLSTADVMRPFKDEVEPIDISLILSAAELLETEDNMDVYDCSCGVGTLLAMSSNTGCNIYGQEENIDKAVIASILLRLAGAIDPIIEVGDVLQNPITAQYKDILFDRIISSPPINDKNINAQKLFRMDYINEFLFRDSLSESGAWIYARHIIKKLKIDGKGILIAPISILSREGVTQEDRIRLAERESIEVIIQLPVGIASTSARQCIIVLRKGHDEYTENTNIFMIDLSSKKGSDYIKASNSIIDYKKLAELVFIKEEIEGISRLVTLSEVNDSDMNFTPAIYFRSFVELLPKNEGIDETQEVLEIHRELLKQYEQTEKELNFAIDKYMKIRNNKLIKEEC</sequence>
<feature type="domain" description="DNA methylase adenine-specific" evidence="8">
    <location>
        <begin position="164"/>
        <end position="425"/>
    </location>
</feature>
<accession>A0A371JBS4</accession>
<evidence type="ECO:0000256" key="1">
    <source>
        <dbReference type="ARBA" id="ARBA00011900"/>
    </source>
</evidence>
<dbReference type="SUPFAM" id="SSF53335">
    <property type="entry name" value="S-adenosyl-L-methionine-dependent methyltransferases"/>
    <property type="match status" value="1"/>
</dbReference>
<dbReference type="AlphaFoldDB" id="A0A371JBS4"/>
<organism evidence="9 10">
    <name type="scientific">Lachnotalea glycerini</name>
    <dbReference type="NCBI Taxonomy" id="1763509"/>
    <lineage>
        <taxon>Bacteria</taxon>
        <taxon>Bacillati</taxon>
        <taxon>Bacillota</taxon>
        <taxon>Clostridia</taxon>
        <taxon>Lachnospirales</taxon>
        <taxon>Lachnospiraceae</taxon>
        <taxon>Lachnotalea</taxon>
    </lineage>
</organism>
<dbReference type="Proteomes" id="UP000216411">
    <property type="component" value="Unassembled WGS sequence"/>
</dbReference>
<dbReference type="InterPro" id="IPR029063">
    <property type="entry name" value="SAM-dependent_MTases_sf"/>
</dbReference>
<evidence type="ECO:0000313" key="10">
    <source>
        <dbReference type="Proteomes" id="UP000216411"/>
    </source>
</evidence>
<evidence type="ECO:0000256" key="3">
    <source>
        <dbReference type="ARBA" id="ARBA00022679"/>
    </source>
</evidence>
<keyword evidence="10" id="KW-1185">Reference proteome</keyword>
<dbReference type="RefSeq" id="WP_094377483.1">
    <property type="nucleotide sequence ID" value="NZ_NOKA02000047.1"/>
</dbReference>
<dbReference type="GO" id="GO:0009007">
    <property type="term" value="F:site-specific DNA-methyltransferase (adenine-specific) activity"/>
    <property type="evidence" value="ECO:0007669"/>
    <property type="project" value="UniProtKB-EC"/>
</dbReference>